<comment type="caution">
    <text evidence="9">The sequence shown here is derived from an EMBL/GenBank/DDBJ whole genome shotgun (WGS) entry which is preliminary data.</text>
</comment>
<dbReference type="Pfam" id="PF20168">
    <property type="entry name" value="PDS5"/>
    <property type="match status" value="1"/>
</dbReference>
<accession>A0A8X8XQW1</accession>
<dbReference type="EMBL" id="PNBA02000007">
    <property type="protein sequence ID" value="KAG6418268.1"/>
    <property type="molecule type" value="Genomic_DNA"/>
</dbReference>
<dbReference type="AlphaFoldDB" id="A0A8X8XQW1"/>
<reference evidence="9" key="2">
    <citation type="submission" date="2020-08" db="EMBL/GenBank/DDBJ databases">
        <title>Plant Genome Project.</title>
        <authorList>
            <person name="Zhang R.-G."/>
        </authorList>
    </citation>
    <scope>NUCLEOTIDE SEQUENCE</scope>
    <source>
        <strain evidence="9">Huo1</strain>
        <tissue evidence="9">Leaf</tissue>
    </source>
</reference>
<evidence type="ECO:0000256" key="6">
    <source>
        <dbReference type="ARBA" id="ARBA00023242"/>
    </source>
</evidence>
<gene>
    <name evidence="9" type="ORF">SASPL_120469</name>
</gene>
<dbReference type="GO" id="GO:0007064">
    <property type="term" value="P:mitotic sister chromatid cohesion"/>
    <property type="evidence" value="ECO:0007669"/>
    <property type="project" value="InterPro"/>
</dbReference>
<feature type="region of interest" description="Disordered" evidence="8">
    <location>
        <begin position="329"/>
        <end position="352"/>
    </location>
</feature>
<dbReference type="GO" id="GO:0006281">
    <property type="term" value="P:DNA repair"/>
    <property type="evidence" value="ECO:0007669"/>
    <property type="project" value="UniProtKB-KW"/>
</dbReference>
<comment type="subcellular location">
    <subcellularLocation>
        <location evidence="1">Nucleus</location>
    </subcellularLocation>
</comment>
<keyword evidence="5" id="KW-0234">DNA repair</keyword>
<dbReference type="PANTHER" id="PTHR12663:SF69">
    <property type="entry name" value="SISTER CHROMATID COHESION PROTEIN PDS5 HOMOLOG E"/>
    <property type="match status" value="1"/>
</dbReference>
<name>A0A8X8XQW1_SALSN</name>
<dbReference type="Proteomes" id="UP000298416">
    <property type="component" value="Unassembled WGS sequence"/>
</dbReference>
<evidence type="ECO:0000256" key="4">
    <source>
        <dbReference type="ARBA" id="ARBA00022776"/>
    </source>
</evidence>
<proteinExistence type="predicted"/>
<dbReference type="CDD" id="cd20404">
    <property type="entry name" value="Tudor_Agenet_AtEML-like"/>
    <property type="match status" value="1"/>
</dbReference>
<dbReference type="GO" id="GO:0000785">
    <property type="term" value="C:chromatin"/>
    <property type="evidence" value="ECO:0007669"/>
    <property type="project" value="TreeGrafter"/>
</dbReference>
<protein>
    <recommendedName>
        <fullName evidence="11">Sister chromatid cohesion protein PDS5</fullName>
    </recommendedName>
</protein>
<keyword evidence="2" id="KW-0132">Cell division</keyword>
<keyword evidence="3" id="KW-0227">DNA damage</keyword>
<dbReference type="GO" id="GO:0005634">
    <property type="term" value="C:nucleus"/>
    <property type="evidence" value="ECO:0007669"/>
    <property type="project" value="UniProtKB-SubCell"/>
</dbReference>
<evidence type="ECO:0000256" key="8">
    <source>
        <dbReference type="SAM" id="MobiDB-lite"/>
    </source>
</evidence>
<dbReference type="InterPro" id="IPR039776">
    <property type="entry name" value="Pds5"/>
</dbReference>
<keyword evidence="10" id="KW-1185">Reference proteome</keyword>
<evidence type="ECO:0000256" key="1">
    <source>
        <dbReference type="ARBA" id="ARBA00004123"/>
    </source>
</evidence>
<dbReference type="GO" id="GO:0051301">
    <property type="term" value="P:cell division"/>
    <property type="evidence" value="ECO:0007669"/>
    <property type="project" value="UniProtKB-KW"/>
</dbReference>
<evidence type="ECO:0000256" key="5">
    <source>
        <dbReference type="ARBA" id="ARBA00023204"/>
    </source>
</evidence>
<dbReference type="SUPFAM" id="SSF48371">
    <property type="entry name" value="ARM repeat"/>
    <property type="match status" value="1"/>
</dbReference>
<keyword evidence="6" id="KW-0539">Nucleus</keyword>
<keyword evidence="7" id="KW-0131">Cell cycle</keyword>
<evidence type="ECO:0000313" key="9">
    <source>
        <dbReference type="EMBL" id="KAG6418268.1"/>
    </source>
</evidence>
<evidence type="ECO:0000256" key="7">
    <source>
        <dbReference type="ARBA" id="ARBA00023306"/>
    </source>
</evidence>
<reference evidence="9" key="1">
    <citation type="submission" date="2018-01" db="EMBL/GenBank/DDBJ databases">
        <authorList>
            <person name="Mao J.F."/>
        </authorList>
    </citation>
    <scope>NUCLEOTIDE SEQUENCE</scope>
    <source>
        <strain evidence="9">Huo1</strain>
        <tissue evidence="9">Leaf</tissue>
    </source>
</reference>
<dbReference type="GO" id="GO:0035825">
    <property type="term" value="P:homologous recombination"/>
    <property type="evidence" value="ECO:0007669"/>
    <property type="project" value="UniProtKB-ARBA"/>
</dbReference>
<dbReference type="PANTHER" id="PTHR12663">
    <property type="entry name" value="ANDROGEN INDUCED INHIBITOR OF PROLIFERATION AS3 / PDS5-RELATED"/>
    <property type="match status" value="1"/>
</dbReference>
<keyword evidence="4" id="KW-0498">Mitosis</keyword>
<dbReference type="InterPro" id="IPR016024">
    <property type="entry name" value="ARM-type_fold"/>
</dbReference>
<organism evidence="9">
    <name type="scientific">Salvia splendens</name>
    <name type="common">Scarlet sage</name>
    <dbReference type="NCBI Taxonomy" id="180675"/>
    <lineage>
        <taxon>Eukaryota</taxon>
        <taxon>Viridiplantae</taxon>
        <taxon>Streptophyta</taxon>
        <taxon>Embryophyta</taxon>
        <taxon>Tracheophyta</taxon>
        <taxon>Spermatophyta</taxon>
        <taxon>Magnoliopsida</taxon>
        <taxon>eudicotyledons</taxon>
        <taxon>Gunneridae</taxon>
        <taxon>Pentapetalae</taxon>
        <taxon>asterids</taxon>
        <taxon>lamiids</taxon>
        <taxon>Lamiales</taxon>
        <taxon>Lamiaceae</taxon>
        <taxon>Nepetoideae</taxon>
        <taxon>Mentheae</taxon>
        <taxon>Salviinae</taxon>
        <taxon>Salvia</taxon>
        <taxon>Salvia subgen. Calosphace</taxon>
        <taxon>core Calosphace</taxon>
    </lineage>
</organism>
<sequence>MSAGRNGEMGSTGIDDSSQKAIEPELVDIGNKLIRRPSSTVELLMLLDALLKAKNVNPRISISIEYAIRIGESLLAKVWQQPPRSTCKALLQTMKALITDELLHNDDLNVQVAVASCCNELTRITAPDFPYEDDTMREIFQLFMIAFEQLPCESSRNYYRALHIVGTVAKVRSSLMLLDVDTDGLVVEMFRLFLNNIGSNNPSDVFKYMEMIMTMVIEESDDISFNLLRPLLASVKMQNRDISPISWELGKKVLENCETKLQSYLREAAKAMNLEFGDYAEIVAYICHETSNDNNKVSKEVSPAAAGVLGSENLSEAVKDSHQIVLSEADKSTFQKRRKRKPSSAEKNDLALTSEQVNSSMLSNLSRKKIDSFSEVSLAKYGQSKKKKSMINQHKEDLEFSLTLKRKILKMKERGHDAPKKTGKTVIAGSGKVIGDTNKEEKHQLSPMELFARKESISHKYVQKDAAQKVREFPMSKPSKANLEKDKISIKKKSRTPRVDFGEQLVNLRIQVWWPMDEMFYAGTVKAFDSETKKHQVLYDDDEIEFLNLRKEKWKLCGDEKSMQKQVADRLSPSKELSKSAIPNNADIYPVRSKGVNLALGVSEDTSSPGFHQVVTEFDDET</sequence>
<dbReference type="Gene3D" id="2.30.30.140">
    <property type="match status" value="1"/>
</dbReference>
<evidence type="ECO:0000256" key="2">
    <source>
        <dbReference type="ARBA" id="ARBA00022618"/>
    </source>
</evidence>
<evidence type="ECO:0000256" key="3">
    <source>
        <dbReference type="ARBA" id="ARBA00022763"/>
    </source>
</evidence>
<evidence type="ECO:0008006" key="11">
    <source>
        <dbReference type="Google" id="ProtNLM"/>
    </source>
</evidence>
<evidence type="ECO:0000313" key="10">
    <source>
        <dbReference type="Proteomes" id="UP000298416"/>
    </source>
</evidence>